<feature type="transmembrane region" description="Helical" evidence="8">
    <location>
        <begin position="242"/>
        <end position="265"/>
    </location>
</feature>
<feature type="transmembrane region" description="Helical" evidence="8">
    <location>
        <begin position="123"/>
        <end position="142"/>
    </location>
</feature>
<evidence type="ECO:0000256" key="4">
    <source>
        <dbReference type="ARBA" id="ARBA00022475"/>
    </source>
</evidence>
<dbReference type="RefSeq" id="WP_013347675.1">
    <property type="nucleotide sequence ID" value="NC_014550.1"/>
</dbReference>
<organism evidence="9 10">
    <name type="scientific">Glutamicibacter arilaitensis (strain DSM 16368 / CIP 108037 / IAM 15318 / JCM 13566 / NCIMB 14258 / Re117)</name>
    <name type="common">Arthrobacter arilaitensis</name>
    <dbReference type="NCBI Taxonomy" id="861360"/>
    <lineage>
        <taxon>Bacteria</taxon>
        <taxon>Bacillati</taxon>
        <taxon>Actinomycetota</taxon>
        <taxon>Actinomycetes</taxon>
        <taxon>Micrococcales</taxon>
        <taxon>Micrococcaceae</taxon>
        <taxon>Glutamicibacter</taxon>
    </lineage>
</organism>
<keyword evidence="3" id="KW-0813">Transport</keyword>
<proteinExistence type="inferred from homology"/>
<keyword evidence="10" id="KW-1185">Reference proteome</keyword>
<dbReference type="Pfam" id="PF01032">
    <property type="entry name" value="FecCD"/>
    <property type="match status" value="1"/>
</dbReference>
<feature type="transmembrane region" description="Helical" evidence="8">
    <location>
        <begin position="199"/>
        <end position="221"/>
    </location>
</feature>
<keyword evidence="6 8" id="KW-1133">Transmembrane helix</keyword>
<evidence type="ECO:0000256" key="3">
    <source>
        <dbReference type="ARBA" id="ARBA00022448"/>
    </source>
</evidence>
<keyword evidence="5 8" id="KW-0812">Transmembrane</keyword>
<dbReference type="InterPro" id="IPR000522">
    <property type="entry name" value="ABC_transptr_permease_BtuC"/>
</dbReference>
<dbReference type="EMBL" id="FQ311875">
    <property type="protein sequence ID" value="CBT74522.1"/>
    <property type="molecule type" value="Genomic_DNA"/>
</dbReference>
<dbReference type="Proteomes" id="UP000006878">
    <property type="component" value="Chromosome"/>
</dbReference>
<evidence type="ECO:0000256" key="2">
    <source>
        <dbReference type="ARBA" id="ARBA00007935"/>
    </source>
</evidence>
<dbReference type="GeneID" id="303183909"/>
<dbReference type="CDD" id="cd06550">
    <property type="entry name" value="TM_ABC_iron-siderophores_like"/>
    <property type="match status" value="1"/>
</dbReference>
<feature type="transmembrane region" description="Helical" evidence="8">
    <location>
        <begin position="154"/>
        <end position="174"/>
    </location>
</feature>
<dbReference type="SUPFAM" id="SSF81345">
    <property type="entry name" value="ABC transporter involved in vitamin B12 uptake, BtuC"/>
    <property type="match status" value="1"/>
</dbReference>
<feature type="transmembrane region" description="Helical" evidence="8">
    <location>
        <begin position="65"/>
        <end position="85"/>
    </location>
</feature>
<comment type="similarity">
    <text evidence="2">Belongs to the binding-protein-dependent transport system permease family. FecCD subfamily.</text>
</comment>
<evidence type="ECO:0000313" key="10">
    <source>
        <dbReference type="Proteomes" id="UP000006878"/>
    </source>
</evidence>
<keyword evidence="4" id="KW-1003">Cell membrane</keyword>
<feature type="transmembrane region" description="Helical" evidence="8">
    <location>
        <begin position="97"/>
        <end position="117"/>
    </location>
</feature>
<feature type="transmembrane region" description="Helical" evidence="8">
    <location>
        <begin position="285"/>
        <end position="304"/>
    </location>
</feature>
<dbReference type="Gene3D" id="1.10.3470.10">
    <property type="entry name" value="ABC transporter involved in vitamin B12 uptake, BtuC"/>
    <property type="match status" value="1"/>
</dbReference>
<reference evidence="10" key="1">
    <citation type="journal article" date="2010" name="PLoS ONE">
        <title>The Arthrobacter arilaitensis Re117 genome sequence reveals its genetic adaptation to the surface of cheese.</title>
        <authorList>
            <person name="Monnet C."/>
            <person name="Loux V."/>
            <person name="Gibrat J.F."/>
            <person name="Spinnler E."/>
            <person name="Barbe V."/>
            <person name="Vacherie B."/>
            <person name="Gavory F."/>
            <person name="Gourbeyre E."/>
            <person name="Siguier P."/>
            <person name="Chandler M."/>
            <person name="Elleuch R."/>
            <person name="Irlinger F."/>
            <person name="Vallaeys T."/>
        </authorList>
    </citation>
    <scope>NUCLEOTIDE SEQUENCE</scope>
    <source>
        <strain evidence="10">DSM 16368 / CIP 108037 / IAM 15318 / JCM 13566 / Re117</strain>
    </source>
</reference>
<reference evidence="10" key="2">
    <citation type="submission" date="2010-07" db="EMBL/GenBank/DDBJ databases">
        <title>Complete genome sequence of Arthrobacter arilaitensis (strain DSM 16368 / CIP 108037 / JCM 13566 / Re117).</title>
        <authorList>
            <person name="Genoscope."/>
        </authorList>
    </citation>
    <scope>NUCLEOTIDE SEQUENCE [LARGE SCALE GENOMIC DNA]</scope>
    <source>
        <strain evidence="10">DSM 16368 / CIP 108037 / IAM 15318 / JCM 13566 / Re117</strain>
    </source>
</reference>
<evidence type="ECO:0000256" key="5">
    <source>
        <dbReference type="ARBA" id="ARBA00022692"/>
    </source>
</evidence>
<protein>
    <submittedName>
        <fullName evidence="9">Iron-siderophore ABC transporter, inner membrane subunit</fullName>
    </submittedName>
</protein>
<dbReference type="PANTHER" id="PTHR30472">
    <property type="entry name" value="FERRIC ENTEROBACTIN TRANSPORT SYSTEM PERMEASE PROTEIN"/>
    <property type="match status" value="1"/>
</dbReference>
<evidence type="ECO:0000256" key="8">
    <source>
        <dbReference type="SAM" id="Phobius"/>
    </source>
</evidence>
<name>A0ABP1TZI4_GLUAR</name>
<dbReference type="PROSITE" id="PS51257">
    <property type="entry name" value="PROKAR_LIPOPROTEIN"/>
    <property type="match status" value="1"/>
</dbReference>
<accession>A0ABP1TZI4</accession>
<evidence type="ECO:0000313" key="9">
    <source>
        <dbReference type="EMBL" id="CBT74522.1"/>
    </source>
</evidence>
<gene>
    <name evidence="9" type="ordered locus">AARI_02860</name>
</gene>
<dbReference type="InterPro" id="IPR037294">
    <property type="entry name" value="ABC_BtuC-like"/>
</dbReference>
<dbReference type="PANTHER" id="PTHR30472:SF1">
    <property type="entry name" value="FE(3+) DICITRATE TRANSPORT SYSTEM PERMEASE PROTEIN FECC-RELATED"/>
    <property type="match status" value="1"/>
</dbReference>
<evidence type="ECO:0000256" key="7">
    <source>
        <dbReference type="ARBA" id="ARBA00023136"/>
    </source>
</evidence>
<feature type="transmembrane region" description="Helical" evidence="8">
    <location>
        <begin position="311"/>
        <end position="331"/>
    </location>
</feature>
<evidence type="ECO:0000256" key="6">
    <source>
        <dbReference type="ARBA" id="ARBA00022989"/>
    </source>
</evidence>
<sequence length="339" mass="34798">MLQRTITGHRSRVSPWLVASAILVLLGLLSCALGTKNISLAETWQAVTAFDPENNNHLLVRELRVPRTLLAVVVGAALGLAGALMQSMTRNPLAEPGLLGVNAGAAFAVAVAITLGYVQPAGYLFFAFAGAAAASVIVYLMGRGRGTGNDVVRLVLAGAGMSVMLMASTQILVIGGGTETHERFAAWTTGSLQGRGYDVLPLTAVVVLIGAVIALGLCRALDALALGEDSARSLGVNPTRAWLLSAVAVMLLAGAATAATGPISFIGLAAPHTARMLVGPHHVRYLPLSMLLGAGVLLIADITGRLVASPLEIGAGAMSALIGAPVFILLARRRLKVGR</sequence>
<comment type="subcellular location">
    <subcellularLocation>
        <location evidence="1">Cell membrane</location>
        <topology evidence="1">Multi-pass membrane protein</topology>
    </subcellularLocation>
</comment>
<evidence type="ECO:0000256" key="1">
    <source>
        <dbReference type="ARBA" id="ARBA00004651"/>
    </source>
</evidence>
<keyword evidence="7 8" id="KW-0472">Membrane</keyword>